<reference evidence="14 15" key="1">
    <citation type="submission" date="2017-01" db="EMBL/GenBank/DDBJ databases">
        <title>The cable genome- insights into the physiology and evolution of filamentous bacteria capable of sulfide oxidation via long distance electron transfer.</title>
        <authorList>
            <person name="Schreiber L."/>
            <person name="Bjerg J.T."/>
            <person name="Boggild A."/>
            <person name="Van De Vossenberg J."/>
            <person name="Meysman F."/>
            <person name="Nielsen L.P."/>
            <person name="Schramm A."/>
            <person name="Kjeldsen K.U."/>
        </authorList>
    </citation>
    <scope>NUCLEOTIDE SEQUENCE [LARGE SCALE GENOMIC DNA]</scope>
    <source>
        <strain evidence="14">MCF</strain>
    </source>
</reference>
<comment type="caution">
    <text evidence="14">The sequence shown here is derived from an EMBL/GenBank/DDBJ whole genome shotgun (WGS) entry which is preliminary data.</text>
</comment>
<dbReference type="AlphaFoldDB" id="A0A3S3QNY3"/>
<evidence type="ECO:0000256" key="6">
    <source>
        <dbReference type="ARBA" id="ARBA00022692"/>
    </source>
</evidence>
<evidence type="ECO:0000256" key="3">
    <source>
        <dbReference type="ARBA" id="ARBA00022448"/>
    </source>
</evidence>
<dbReference type="InterPro" id="IPR023011">
    <property type="entry name" value="ATP_synth_F0_asu_AS"/>
</dbReference>
<dbReference type="CDD" id="cd00310">
    <property type="entry name" value="ATP-synt_Fo_a_6"/>
    <property type="match status" value="1"/>
</dbReference>
<sequence>MEHPILFISVILDWIGLPVPHGPIGATLLEKLCEPYLTYSWLVMAFLFVVPKLTLGKMEVIPGTGQNFWEVLIGGILDFFAEHMGRKQARMLFPLLATFFLYTLLANMIGLLPGFMSPTSSLNITIAMTIIVWIMHHVLGFRYHGLKYYKHFTGPIPLMAPFMIILELIGNFARLVSLSMRLFGNILAKEILLGVLFMLAGAFFAPLPILALGVLVSLIQAVVFVLLAVVYCVGAMEHAH</sequence>
<dbReference type="GO" id="GO:0046933">
    <property type="term" value="F:proton-transporting ATP synthase activity, rotational mechanism"/>
    <property type="evidence" value="ECO:0007669"/>
    <property type="project" value="UniProtKB-UniRule"/>
</dbReference>
<comment type="similarity">
    <text evidence="2 12 13">Belongs to the ATPase A chain family.</text>
</comment>
<keyword evidence="6 12" id="KW-0812">Transmembrane</keyword>
<organism evidence="14 15">
    <name type="scientific">Candidatus Electrothrix aarhusensis</name>
    <dbReference type="NCBI Taxonomy" id="1859131"/>
    <lineage>
        <taxon>Bacteria</taxon>
        <taxon>Pseudomonadati</taxon>
        <taxon>Thermodesulfobacteriota</taxon>
        <taxon>Desulfobulbia</taxon>
        <taxon>Desulfobulbales</taxon>
        <taxon>Desulfobulbaceae</taxon>
        <taxon>Candidatus Electrothrix</taxon>
    </lineage>
</organism>
<evidence type="ECO:0000256" key="13">
    <source>
        <dbReference type="RuleBase" id="RU000483"/>
    </source>
</evidence>
<feature type="transmembrane region" description="Helical" evidence="12">
    <location>
        <begin position="211"/>
        <end position="234"/>
    </location>
</feature>
<dbReference type="GO" id="GO:0042777">
    <property type="term" value="P:proton motive force-driven plasma membrane ATP synthesis"/>
    <property type="evidence" value="ECO:0007669"/>
    <property type="project" value="TreeGrafter"/>
</dbReference>
<evidence type="ECO:0000313" key="14">
    <source>
        <dbReference type="EMBL" id="RWX43440.1"/>
    </source>
</evidence>
<feature type="transmembrane region" description="Helical" evidence="12">
    <location>
        <begin position="186"/>
        <end position="205"/>
    </location>
</feature>
<dbReference type="InterPro" id="IPR000568">
    <property type="entry name" value="ATP_synth_F0_asu"/>
</dbReference>
<dbReference type="NCBIfam" id="TIGR01131">
    <property type="entry name" value="ATP_synt_6_or_A"/>
    <property type="match status" value="1"/>
</dbReference>
<proteinExistence type="inferred from homology"/>
<dbReference type="InterPro" id="IPR045082">
    <property type="entry name" value="ATP_syn_F0_a_bact/chloroplast"/>
</dbReference>
<keyword evidence="10 12" id="KW-0472">Membrane</keyword>
<keyword evidence="3 12" id="KW-0813">Transport</keyword>
<name>A0A3S3QNY3_9BACT</name>
<keyword evidence="4 12" id="KW-1003">Cell membrane</keyword>
<evidence type="ECO:0000256" key="2">
    <source>
        <dbReference type="ARBA" id="ARBA00006810"/>
    </source>
</evidence>
<keyword evidence="7 12" id="KW-0375">Hydrogen ion transport</keyword>
<feature type="transmembrane region" description="Helical" evidence="12">
    <location>
        <begin position="156"/>
        <end position="174"/>
    </location>
</feature>
<dbReference type="InterPro" id="IPR035908">
    <property type="entry name" value="F0_ATP_A_sf"/>
</dbReference>
<dbReference type="PANTHER" id="PTHR42823:SF3">
    <property type="entry name" value="ATP SYNTHASE SUBUNIT A, CHLOROPLASTIC"/>
    <property type="match status" value="1"/>
</dbReference>
<evidence type="ECO:0000256" key="4">
    <source>
        <dbReference type="ARBA" id="ARBA00022475"/>
    </source>
</evidence>
<dbReference type="Proteomes" id="UP000287853">
    <property type="component" value="Unassembled WGS sequence"/>
</dbReference>
<protein>
    <recommendedName>
        <fullName evidence="12 13">ATP synthase subunit a</fullName>
    </recommendedName>
    <alternativeName>
        <fullName evidence="12">ATP synthase F0 sector subunit a</fullName>
    </alternativeName>
    <alternativeName>
        <fullName evidence="12">F-ATPase subunit 6</fullName>
    </alternativeName>
</protein>
<dbReference type="GO" id="GO:0045259">
    <property type="term" value="C:proton-transporting ATP synthase complex"/>
    <property type="evidence" value="ECO:0007669"/>
    <property type="project" value="UniProtKB-KW"/>
</dbReference>
<dbReference type="GO" id="GO:0005886">
    <property type="term" value="C:plasma membrane"/>
    <property type="evidence" value="ECO:0007669"/>
    <property type="project" value="UniProtKB-SubCell"/>
</dbReference>
<gene>
    <name evidence="12" type="primary">atpB</name>
    <name evidence="14" type="ORF">H206_02476</name>
</gene>
<dbReference type="PANTHER" id="PTHR42823">
    <property type="entry name" value="ATP SYNTHASE SUBUNIT A, CHLOROPLASTIC"/>
    <property type="match status" value="1"/>
</dbReference>
<evidence type="ECO:0000256" key="9">
    <source>
        <dbReference type="ARBA" id="ARBA00023065"/>
    </source>
</evidence>
<keyword evidence="8 12" id="KW-1133">Transmembrane helix</keyword>
<dbReference type="HAMAP" id="MF_01393">
    <property type="entry name" value="ATP_synth_a_bact"/>
    <property type="match status" value="1"/>
</dbReference>
<evidence type="ECO:0000256" key="12">
    <source>
        <dbReference type="HAMAP-Rule" id="MF_01393"/>
    </source>
</evidence>
<dbReference type="EMBL" id="MTKO01000120">
    <property type="protein sequence ID" value="RWX43440.1"/>
    <property type="molecule type" value="Genomic_DNA"/>
</dbReference>
<dbReference type="Pfam" id="PF00119">
    <property type="entry name" value="ATP-synt_A"/>
    <property type="match status" value="1"/>
</dbReference>
<keyword evidence="5 12" id="KW-0138">CF(0)</keyword>
<evidence type="ECO:0000256" key="1">
    <source>
        <dbReference type="ARBA" id="ARBA00004141"/>
    </source>
</evidence>
<evidence type="ECO:0000256" key="5">
    <source>
        <dbReference type="ARBA" id="ARBA00022547"/>
    </source>
</evidence>
<dbReference type="SUPFAM" id="SSF81336">
    <property type="entry name" value="F1F0 ATP synthase subunit A"/>
    <property type="match status" value="1"/>
</dbReference>
<dbReference type="PROSITE" id="PS00449">
    <property type="entry name" value="ATPASE_A"/>
    <property type="match status" value="1"/>
</dbReference>
<dbReference type="PRINTS" id="PR00123">
    <property type="entry name" value="ATPASEA"/>
</dbReference>
<keyword evidence="9 12" id="KW-0406">Ion transport</keyword>
<evidence type="ECO:0000256" key="11">
    <source>
        <dbReference type="ARBA" id="ARBA00023310"/>
    </source>
</evidence>
<keyword evidence="11 12" id="KW-0066">ATP synthesis</keyword>
<evidence type="ECO:0000256" key="7">
    <source>
        <dbReference type="ARBA" id="ARBA00022781"/>
    </source>
</evidence>
<evidence type="ECO:0000256" key="10">
    <source>
        <dbReference type="ARBA" id="ARBA00023136"/>
    </source>
</evidence>
<keyword evidence="15" id="KW-1185">Reference proteome</keyword>
<comment type="function">
    <text evidence="12 13">Key component of the proton channel; it plays a direct role in the translocation of protons across the membrane.</text>
</comment>
<accession>A0A3S3QNY3</accession>
<evidence type="ECO:0000256" key="8">
    <source>
        <dbReference type="ARBA" id="ARBA00022989"/>
    </source>
</evidence>
<feature type="transmembrane region" description="Helical" evidence="12">
    <location>
        <begin position="124"/>
        <end position="144"/>
    </location>
</feature>
<evidence type="ECO:0000313" key="15">
    <source>
        <dbReference type="Proteomes" id="UP000287853"/>
    </source>
</evidence>
<feature type="transmembrane region" description="Helical" evidence="12">
    <location>
        <begin position="91"/>
        <end position="112"/>
    </location>
</feature>
<dbReference type="Gene3D" id="1.20.120.220">
    <property type="entry name" value="ATP synthase, F0 complex, subunit A"/>
    <property type="match status" value="1"/>
</dbReference>
<comment type="subcellular location">
    <subcellularLocation>
        <location evidence="12 13">Cell membrane</location>
        <topology evidence="12 13">Multi-pass membrane protein</topology>
    </subcellularLocation>
    <subcellularLocation>
        <location evidence="1">Membrane</location>
        <topology evidence="1">Multi-pass membrane protein</topology>
    </subcellularLocation>
</comment>